<dbReference type="Gene3D" id="2.30.42.10">
    <property type="match status" value="1"/>
</dbReference>
<dbReference type="InterPro" id="IPR036034">
    <property type="entry name" value="PDZ_sf"/>
</dbReference>
<organism evidence="2 3">
    <name type="scientific">Durusdinium trenchii</name>
    <dbReference type="NCBI Taxonomy" id="1381693"/>
    <lineage>
        <taxon>Eukaryota</taxon>
        <taxon>Sar</taxon>
        <taxon>Alveolata</taxon>
        <taxon>Dinophyceae</taxon>
        <taxon>Suessiales</taxon>
        <taxon>Symbiodiniaceae</taxon>
        <taxon>Durusdinium</taxon>
    </lineage>
</organism>
<evidence type="ECO:0000313" key="2">
    <source>
        <dbReference type="EMBL" id="CAK9104898.1"/>
    </source>
</evidence>
<evidence type="ECO:0000313" key="3">
    <source>
        <dbReference type="Proteomes" id="UP001642484"/>
    </source>
</evidence>
<comment type="caution">
    <text evidence="2">The sequence shown here is derived from an EMBL/GenBank/DDBJ whole genome shotgun (WGS) entry which is preliminary data.</text>
</comment>
<sequence>MSWLCCASEEGFCQAGPEGKTMTIGYSGYGAAEQVGVVVTKLDLSLGSNVGVAFDVQDKSFPVVKEVYGGLLQVWNSSCSPAEMVQVNDRLIEVDGQQGSKTELCDRLQERKDAGDGVLELKFRRPREKKVVLSKTEGKEFGITLNYFKSASKVLIAGLDEDGLVQDWNLAHPETPVKRGDVIIEVNGLRDDVTKMVLEMKNSEQPSLTLLEY</sequence>
<dbReference type="Proteomes" id="UP001642484">
    <property type="component" value="Unassembled WGS sequence"/>
</dbReference>
<evidence type="ECO:0000259" key="1">
    <source>
        <dbReference type="PROSITE" id="PS50106"/>
    </source>
</evidence>
<dbReference type="SUPFAM" id="SSF50156">
    <property type="entry name" value="PDZ domain-like"/>
    <property type="match status" value="1"/>
</dbReference>
<dbReference type="EMBL" id="CAXAMN010026683">
    <property type="protein sequence ID" value="CAK9104898.1"/>
    <property type="molecule type" value="Genomic_DNA"/>
</dbReference>
<protein>
    <recommendedName>
        <fullName evidence="1">PDZ domain-containing protein</fullName>
    </recommendedName>
</protein>
<dbReference type="PROSITE" id="PS50106">
    <property type="entry name" value="PDZ"/>
    <property type="match status" value="1"/>
</dbReference>
<accession>A0ABP0RW95</accession>
<proteinExistence type="predicted"/>
<keyword evidence="3" id="KW-1185">Reference proteome</keyword>
<name>A0ABP0RW95_9DINO</name>
<reference evidence="2 3" key="1">
    <citation type="submission" date="2024-02" db="EMBL/GenBank/DDBJ databases">
        <authorList>
            <person name="Chen Y."/>
            <person name="Shah S."/>
            <person name="Dougan E. K."/>
            <person name="Thang M."/>
            <person name="Chan C."/>
        </authorList>
    </citation>
    <scope>NUCLEOTIDE SEQUENCE [LARGE SCALE GENOMIC DNA]</scope>
</reference>
<feature type="domain" description="PDZ" evidence="1">
    <location>
        <begin position="130"/>
        <end position="191"/>
    </location>
</feature>
<gene>
    <name evidence="2" type="ORF">CCMP2556_LOCUS49136</name>
</gene>
<dbReference type="InterPro" id="IPR001478">
    <property type="entry name" value="PDZ"/>
</dbReference>